<accession>A0A5K1K6S3</accession>
<sequence>MSPVVLSSAESVERFHKFIFADRTARAPYLYGLELCVKYGSDIPTEGSISQKRLIAILEAATRLERLEFPTTLGYSVCSAVAKMATLRELTVLSEYASYDPHNPEPLTRLLTGLRSPLRYLWIVDFEQEHIPISLSFLHSHLSHFAPTLESLTLRAFSWTIDALSVTTPFAAVRSLHIYSAHQYEFSPLDVLLNLFPNLDGTLFLECVTLPHNVDECLALRRQNQDAQREHTWPGLSRVTYSPATAFIMALRCPIRCMSIQGPVKRDGNRYLTEALRDNCPQRLVLPIMLFGHDDLQILDGLFPPEAGHRLTHLVLFLDTELNSHYANISWDEFMDALVRSTAHLRSLTHLRIVLHFFVRPPADYKPYTLSPEPDGSEYDEAVAQYIAQDADLGPAATRLLDTLPSLEYVLLTTCGVRPFFQPWKHWHTSRAWRATPVTSSAVAVDDLGLGSGEPEPEEPHRHGRGGPPLGTSFAIDTQDRSRGGRSCVEISCEAAEAVVNKEELWLDMDEEDAS</sequence>
<feature type="region of interest" description="Disordered" evidence="1">
    <location>
        <begin position="447"/>
        <end position="483"/>
    </location>
</feature>
<gene>
    <name evidence="2" type="primary">Q51ZN8</name>
</gene>
<organism evidence="2">
    <name type="scientific">Ganoderma boninense</name>
    <dbReference type="NCBI Taxonomy" id="34458"/>
    <lineage>
        <taxon>Eukaryota</taxon>
        <taxon>Fungi</taxon>
        <taxon>Dikarya</taxon>
        <taxon>Basidiomycota</taxon>
        <taxon>Agaricomycotina</taxon>
        <taxon>Agaricomycetes</taxon>
        <taxon>Polyporales</taxon>
        <taxon>Polyporaceae</taxon>
        <taxon>Ganoderma</taxon>
    </lineage>
</organism>
<dbReference type="AlphaFoldDB" id="A0A5K1K6S3"/>
<proteinExistence type="predicted"/>
<dbReference type="EMBL" id="LR729661">
    <property type="protein sequence ID" value="VWP01787.1"/>
    <property type="molecule type" value="Genomic_DNA"/>
</dbReference>
<evidence type="ECO:0000256" key="1">
    <source>
        <dbReference type="SAM" id="MobiDB-lite"/>
    </source>
</evidence>
<protein>
    <submittedName>
        <fullName evidence="2">Autophagy-related protein 2</fullName>
    </submittedName>
</protein>
<reference evidence="2" key="1">
    <citation type="submission" date="2019-10" db="EMBL/GenBank/DDBJ databases">
        <authorList>
            <person name="Nor Muhammad N."/>
        </authorList>
    </citation>
    <scope>NUCLEOTIDE SEQUENCE</scope>
</reference>
<name>A0A5K1K6S3_9APHY</name>
<evidence type="ECO:0000313" key="2">
    <source>
        <dbReference type="EMBL" id="VWP01787.1"/>
    </source>
</evidence>